<organism evidence="1 2">
    <name type="scientific">Exiguobacterium indicum</name>
    <dbReference type="NCBI Taxonomy" id="296995"/>
    <lineage>
        <taxon>Bacteria</taxon>
        <taxon>Bacillati</taxon>
        <taxon>Bacillota</taxon>
        <taxon>Bacilli</taxon>
        <taxon>Bacillales</taxon>
        <taxon>Bacillales Family XII. Incertae Sedis</taxon>
        <taxon>Exiguobacterium</taxon>
    </lineage>
</organism>
<sequence>MTSSQIITIEENLSYSLIGMKDNAGRPIRNLETFSEEVRDSLSSQVRPRRIWISTNLKAGRSRRVDNGLSE</sequence>
<dbReference type="Proteomes" id="UP000053797">
    <property type="component" value="Unassembled WGS sequence"/>
</dbReference>
<evidence type="ECO:0000313" key="1">
    <source>
        <dbReference type="EMBL" id="KSU47625.1"/>
    </source>
</evidence>
<evidence type="ECO:0000313" key="2">
    <source>
        <dbReference type="Proteomes" id="UP000053797"/>
    </source>
</evidence>
<name>A0A0V8GBI5_9BACL</name>
<protein>
    <submittedName>
        <fullName evidence="1">Uncharacterized protein</fullName>
    </submittedName>
</protein>
<comment type="caution">
    <text evidence="1">The sequence shown here is derived from an EMBL/GenBank/DDBJ whole genome shotgun (WGS) entry which is preliminary data.</text>
</comment>
<reference evidence="1 2" key="1">
    <citation type="journal article" date="2015" name="Int. J. Syst. Evol. Microbiol.">
        <title>Exiguobacterium enclense sp. nov., isolated from sediment.</title>
        <authorList>
            <person name="Dastager S.G."/>
            <person name="Mawlankar R."/>
            <person name="Sonalkar V.V."/>
            <person name="Thorat M.N."/>
            <person name="Mual P."/>
            <person name="Verma A."/>
            <person name="Krishnamurthi S."/>
            <person name="Tang S.K."/>
            <person name="Li W.J."/>
        </authorList>
    </citation>
    <scope>NUCLEOTIDE SEQUENCE [LARGE SCALE GENOMIC DNA]</scope>
    <source>
        <strain evidence="1 2">NIO-1109</strain>
    </source>
</reference>
<dbReference type="AlphaFoldDB" id="A0A0V8GBI5"/>
<accession>A0A0V8GBI5</accession>
<gene>
    <name evidence="1" type="ORF">AS033_15330</name>
</gene>
<dbReference type="EMBL" id="LNQL01000007">
    <property type="protein sequence ID" value="KSU47625.1"/>
    <property type="molecule type" value="Genomic_DNA"/>
</dbReference>
<proteinExistence type="predicted"/>